<gene>
    <name evidence="2" type="ORF">FB45DRAFT_927763</name>
    <name evidence="3" type="ORF">FB45DRAFT_927823</name>
</gene>
<evidence type="ECO:0000313" key="2">
    <source>
        <dbReference type="EMBL" id="KAJ7622423.1"/>
    </source>
</evidence>
<evidence type="ECO:0000313" key="3">
    <source>
        <dbReference type="EMBL" id="KAJ7622485.1"/>
    </source>
</evidence>
<evidence type="ECO:0000256" key="1">
    <source>
        <dbReference type="SAM" id="Phobius"/>
    </source>
</evidence>
<evidence type="ECO:0000313" key="4">
    <source>
        <dbReference type="Proteomes" id="UP001221142"/>
    </source>
</evidence>
<keyword evidence="1" id="KW-1133">Transmembrane helix</keyword>
<organism evidence="3 4">
    <name type="scientific">Roridomyces roridus</name>
    <dbReference type="NCBI Taxonomy" id="1738132"/>
    <lineage>
        <taxon>Eukaryota</taxon>
        <taxon>Fungi</taxon>
        <taxon>Dikarya</taxon>
        <taxon>Basidiomycota</taxon>
        <taxon>Agaricomycotina</taxon>
        <taxon>Agaricomycetes</taxon>
        <taxon>Agaricomycetidae</taxon>
        <taxon>Agaricales</taxon>
        <taxon>Marasmiineae</taxon>
        <taxon>Mycenaceae</taxon>
        <taxon>Roridomyces</taxon>
    </lineage>
</organism>
<feature type="transmembrane region" description="Helical" evidence="1">
    <location>
        <begin position="6"/>
        <end position="24"/>
    </location>
</feature>
<keyword evidence="4" id="KW-1185">Reference proteome</keyword>
<reference evidence="3" key="1">
    <citation type="submission" date="2023-03" db="EMBL/GenBank/DDBJ databases">
        <title>Massive genome expansion in bonnet fungi (Mycena s.s.) driven by repeated elements and novel gene families across ecological guilds.</title>
        <authorList>
            <consortium name="Lawrence Berkeley National Laboratory"/>
            <person name="Harder C.B."/>
            <person name="Miyauchi S."/>
            <person name="Viragh M."/>
            <person name="Kuo A."/>
            <person name="Thoen E."/>
            <person name="Andreopoulos B."/>
            <person name="Lu D."/>
            <person name="Skrede I."/>
            <person name="Drula E."/>
            <person name="Henrissat B."/>
            <person name="Morin E."/>
            <person name="Kohler A."/>
            <person name="Barry K."/>
            <person name="LaButti K."/>
            <person name="Morin E."/>
            <person name="Salamov A."/>
            <person name="Lipzen A."/>
            <person name="Mereny Z."/>
            <person name="Hegedus B."/>
            <person name="Baldrian P."/>
            <person name="Stursova M."/>
            <person name="Weitz H."/>
            <person name="Taylor A."/>
            <person name="Grigoriev I.V."/>
            <person name="Nagy L.G."/>
            <person name="Martin F."/>
            <person name="Kauserud H."/>
        </authorList>
    </citation>
    <scope>NUCLEOTIDE SEQUENCE</scope>
    <source>
        <strain evidence="3">9284</strain>
    </source>
</reference>
<name>A0AAD7BJC8_9AGAR</name>
<keyword evidence="1" id="KW-0472">Membrane</keyword>
<comment type="caution">
    <text evidence="3">The sequence shown here is derived from an EMBL/GenBank/DDBJ whole genome shotgun (WGS) entry which is preliminary data.</text>
</comment>
<dbReference type="EMBL" id="JARKIF010000015">
    <property type="protein sequence ID" value="KAJ7622485.1"/>
    <property type="molecule type" value="Genomic_DNA"/>
</dbReference>
<dbReference type="AlphaFoldDB" id="A0AAD7BJC8"/>
<sequence>MLAPGWWLVAQLVLAIFTAVWGGFRVAPWLVASSPGCFDQFWCCTVWGGFCPCCWAAHSQLAFAILPQLWAHLWASSYCWASS</sequence>
<protein>
    <submittedName>
        <fullName evidence="3">Uncharacterized protein</fullName>
    </submittedName>
</protein>
<dbReference type="EMBL" id="JARKIF010000015">
    <property type="protein sequence ID" value="KAJ7622423.1"/>
    <property type="molecule type" value="Genomic_DNA"/>
</dbReference>
<keyword evidence="1" id="KW-0812">Transmembrane</keyword>
<dbReference type="Proteomes" id="UP001221142">
    <property type="component" value="Unassembled WGS sequence"/>
</dbReference>
<accession>A0AAD7BJC8</accession>
<proteinExistence type="predicted"/>